<feature type="transmembrane region" description="Helical" evidence="6">
    <location>
        <begin position="333"/>
        <end position="350"/>
    </location>
</feature>
<evidence type="ECO:0000256" key="2">
    <source>
        <dbReference type="ARBA" id="ARBA00022475"/>
    </source>
</evidence>
<dbReference type="GO" id="GO:0022857">
    <property type="term" value="F:transmembrane transporter activity"/>
    <property type="evidence" value="ECO:0007669"/>
    <property type="project" value="InterPro"/>
</dbReference>
<feature type="transmembrane region" description="Helical" evidence="6">
    <location>
        <begin position="89"/>
        <end position="108"/>
    </location>
</feature>
<evidence type="ECO:0000313" key="8">
    <source>
        <dbReference type="Proteomes" id="UP000315724"/>
    </source>
</evidence>
<evidence type="ECO:0000313" key="7">
    <source>
        <dbReference type="EMBL" id="QDT31968.1"/>
    </source>
</evidence>
<sequence length="456" mass="48718">MTDEINSSNSKYKEGSLSLPGAVAMGTGVMIGAGIFALTGQMANQAGSLFPFAFLSAALVTAFSAYSYIKMSNAYPSAGGIAMYLKKAYGEGTVTAGCAMLMYFSMVINESLVARTFGAYTLQLFDVEKDSWLVPVLGVGLLVFAFIVNIMGNDFIGKMSMITAVIKIGGIAIFAGIGLWLSGFSFQTVTSMKEAGGGGFLAATALGILSYKGFTTITNSGGELKDPHKNVSRAIIISISICVALYLLVAFAVAGSLSLDEIIKAKDYVLAEAARPVLGQYAVWFTVGIAIVATVSGVIASTFAVSRMLAMLSEMGLVPHRHLGMPGDVQKHTLVYTIVLAILLTIFFDLSRIASLGAIFYIIMDIAIHWGVFRHLKEDIKANDFILISAIVLDVIVLGAFLFVKVSSDPQVLIVAAVGLVMIFAGEKWFLKWKPDYLTEDDMRNDSSHHDDEPAS</sequence>
<evidence type="ECO:0000256" key="5">
    <source>
        <dbReference type="ARBA" id="ARBA00023136"/>
    </source>
</evidence>
<feature type="transmembrane region" description="Helical" evidence="6">
    <location>
        <begin position="49"/>
        <end position="69"/>
    </location>
</feature>
<keyword evidence="3 6" id="KW-0812">Transmembrane</keyword>
<accession>A0A517QK06</accession>
<feature type="transmembrane region" description="Helical" evidence="6">
    <location>
        <begin position="235"/>
        <end position="259"/>
    </location>
</feature>
<gene>
    <name evidence="7" type="primary">ybaT</name>
    <name evidence="7" type="ORF">Mal48_12070</name>
</gene>
<dbReference type="EMBL" id="CP036267">
    <property type="protein sequence ID" value="QDT31968.1"/>
    <property type="molecule type" value="Genomic_DNA"/>
</dbReference>
<dbReference type="Gene3D" id="1.20.1740.10">
    <property type="entry name" value="Amino acid/polyamine transporter I"/>
    <property type="match status" value="1"/>
</dbReference>
<evidence type="ECO:0000256" key="4">
    <source>
        <dbReference type="ARBA" id="ARBA00022989"/>
    </source>
</evidence>
<dbReference type="GO" id="GO:0005886">
    <property type="term" value="C:plasma membrane"/>
    <property type="evidence" value="ECO:0007669"/>
    <property type="project" value="UniProtKB-SubCell"/>
</dbReference>
<dbReference type="Pfam" id="PF13520">
    <property type="entry name" value="AA_permease_2"/>
    <property type="match status" value="1"/>
</dbReference>
<keyword evidence="5 6" id="KW-0472">Membrane</keyword>
<feature type="transmembrane region" description="Helical" evidence="6">
    <location>
        <begin position="21"/>
        <end position="43"/>
    </location>
</feature>
<dbReference type="PANTHER" id="PTHR42770:SF11">
    <property type="entry name" value="INNER MEMBRANE TRANSPORT PROTEIN YBAT"/>
    <property type="match status" value="1"/>
</dbReference>
<proteinExistence type="predicted"/>
<dbReference type="InterPro" id="IPR002293">
    <property type="entry name" value="AA/rel_permease1"/>
</dbReference>
<dbReference type="PANTHER" id="PTHR42770">
    <property type="entry name" value="AMINO ACID TRANSPORTER-RELATED"/>
    <property type="match status" value="1"/>
</dbReference>
<feature type="transmembrane region" description="Helical" evidence="6">
    <location>
        <begin position="279"/>
        <end position="312"/>
    </location>
</feature>
<evidence type="ECO:0000256" key="6">
    <source>
        <dbReference type="SAM" id="Phobius"/>
    </source>
</evidence>
<evidence type="ECO:0000256" key="1">
    <source>
        <dbReference type="ARBA" id="ARBA00004651"/>
    </source>
</evidence>
<keyword evidence="2" id="KW-1003">Cell membrane</keyword>
<protein>
    <submittedName>
        <fullName evidence="7">Inner membrane transport protein YbaT</fullName>
    </submittedName>
</protein>
<evidence type="ECO:0000256" key="3">
    <source>
        <dbReference type="ARBA" id="ARBA00022692"/>
    </source>
</evidence>
<feature type="transmembrane region" description="Helical" evidence="6">
    <location>
        <begin position="385"/>
        <end position="404"/>
    </location>
</feature>
<dbReference type="InterPro" id="IPR050367">
    <property type="entry name" value="APC_superfamily"/>
</dbReference>
<organism evidence="7 8">
    <name type="scientific">Thalassoglobus polymorphus</name>
    <dbReference type="NCBI Taxonomy" id="2527994"/>
    <lineage>
        <taxon>Bacteria</taxon>
        <taxon>Pseudomonadati</taxon>
        <taxon>Planctomycetota</taxon>
        <taxon>Planctomycetia</taxon>
        <taxon>Planctomycetales</taxon>
        <taxon>Planctomycetaceae</taxon>
        <taxon>Thalassoglobus</taxon>
    </lineage>
</organism>
<feature type="transmembrane region" description="Helical" evidence="6">
    <location>
        <begin position="164"/>
        <end position="183"/>
    </location>
</feature>
<feature type="transmembrane region" description="Helical" evidence="6">
    <location>
        <begin position="195"/>
        <end position="214"/>
    </location>
</feature>
<name>A0A517QK06_9PLAN</name>
<keyword evidence="8" id="KW-1185">Reference proteome</keyword>
<dbReference type="PIRSF" id="PIRSF006060">
    <property type="entry name" value="AA_transporter"/>
    <property type="match status" value="1"/>
</dbReference>
<keyword evidence="4 6" id="KW-1133">Transmembrane helix</keyword>
<dbReference type="OrthoDB" id="9804700at2"/>
<feature type="transmembrane region" description="Helical" evidence="6">
    <location>
        <begin position="410"/>
        <end position="431"/>
    </location>
</feature>
<feature type="transmembrane region" description="Helical" evidence="6">
    <location>
        <begin position="356"/>
        <end position="373"/>
    </location>
</feature>
<dbReference type="Proteomes" id="UP000315724">
    <property type="component" value="Chromosome"/>
</dbReference>
<dbReference type="AlphaFoldDB" id="A0A517QK06"/>
<dbReference type="RefSeq" id="WP_145196926.1">
    <property type="nucleotide sequence ID" value="NZ_CP036267.1"/>
</dbReference>
<reference evidence="7 8" key="1">
    <citation type="submission" date="2019-02" db="EMBL/GenBank/DDBJ databases">
        <title>Deep-cultivation of Planctomycetes and their phenomic and genomic characterization uncovers novel biology.</title>
        <authorList>
            <person name="Wiegand S."/>
            <person name="Jogler M."/>
            <person name="Boedeker C."/>
            <person name="Pinto D."/>
            <person name="Vollmers J."/>
            <person name="Rivas-Marin E."/>
            <person name="Kohn T."/>
            <person name="Peeters S.H."/>
            <person name="Heuer A."/>
            <person name="Rast P."/>
            <person name="Oberbeckmann S."/>
            <person name="Bunk B."/>
            <person name="Jeske O."/>
            <person name="Meyerdierks A."/>
            <person name="Storesund J.E."/>
            <person name="Kallscheuer N."/>
            <person name="Luecker S."/>
            <person name="Lage O.M."/>
            <person name="Pohl T."/>
            <person name="Merkel B.J."/>
            <person name="Hornburger P."/>
            <person name="Mueller R.-W."/>
            <person name="Bruemmer F."/>
            <person name="Labrenz M."/>
            <person name="Spormann A.M."/>
            <person name="Op den Camp H."/>
            <person name="Overmann J."/>
            <person name="Amann R."/>
            <person name="Jetten M.S.M."/>
            <person name="Mascher T."/>
            <person name="Medema M.H."/>
            <person name="Devos D.P."/>
            <person name="Kaster A.-K."/>
            <person name="Ovreas L."/>
            <person name="Rohde M."/>
            <person name="Galperin M.Y."/>
            <person name="Jogler C."/>
        </authorList>
    </citation>
    <scope>NUCLEOTIDE SEQUENCE [LARGE SCALE GENOMIC DNA]</scope>
    <source>
        <strain evidence="7 8">Mal48</strain>
    </source>
</reference>
<feature type="transmembrane region" description="Helical" evidence="6">
    <location>
        <begin position="132"/>
        <end position="152"/>
    </location>
</feature>
<comment type="subcellular location">
    <subcellularLocation>
        <location evidence="1">Cell membrane</location>
        <topology evidence="1">Multi-pass membrane protein</topology>
    </subcellularLocation>
</comment>
<dbReference type="KEGG" id="tpol:Mal48_12070"/>